<keyword evidence="3" id="KW-1185">Reference proteome</keyword>
<sequence length="179" mass="20651">MACSICGESEVVIRIQQIVDGNIKEIELCAQCAESFEIENFGGEINFSMDEFFQAFLTEEGFDDIFDEEAMSVDDSDIEYEGLYCPTCGMPYEEFSARYRAGCPDCYYAFRSEILKYFQEGYRYKGNVPPRFAGFKTALIDRVRLKHSLEHALMSEDYEKAARIRDRLKQIEEESSGQD</sequence>
<evidence type="ECO:0000259" key="1">
    <source>
        <dbReference type="PROSITE" id="PS50151"/>
    </source>
</evidence>
<dbReference type="Proteomes" id="UP001466331">
    <property type="component" value="Unassembled WGS sequence"/>
</dbReference>
<dbReference type="RefSeq" id="WP_420070340.1">
    <property type="nucleotide sequence ID" value="NZ_JBCHKQ010000006.1"/>
</dbReference>
<name>A0ABU9UDZ3_9SPIR</name>
<gene>
    <name evidence="2" type="ORF">WKV44_10090</name>
</gene>
<dbReference type="PROSITE" id="PS50151">
    <property type="entry name" value="UVR"/>
    <property type="match status" value="1"/>
</dbReference>
<evidence type="ECO:0000313" key="2">
    <source>
        <dbReference type="EMBL" id="MEM5948889.1"/>
    </source>
</evidence>
<dbReference type="InterPro" id="IPR001943">
    <property type="entry name" value="UVR_dom"/>
</dbReference>
<dbReference type="EMBL" id="JBCHKQ010000006">
    <property type="protein sequence ID" value="MEM5948889.1"/>
    <property type="molecule type" value="Genomic_DNA"/>
</dbReference>
<dbReference type="PANTHER" id="PTHR38430:SF1">
    <property type="entry name" value="PROTEIN-ARGININE KINASE ACTIVATOR PROTEIN"/>
    <property type="match status" value="1"/>
</dbReference>
<comment type="caution">
    <text evidence="2">The sequence shown here is derived from an EMBL/GenBank/DDBJ whole genome shotgun (WGS) entry which is preliminary data.</text>
</comment>
<dbReference type="InterPro" id="IPR025542">
    <property type="entry name" value="YacH"/>
</dbReference>
<organism evidence="2 3">
    <name type="scientific">Rarispira pelagica</name>
    <dbReference type="NCBI Taxonomy" id="3141764"/>
    <lineage>
        <taxon>Bacteria</taxon>
        <taxon>Pseudomonadati</taxon>
        <taxon>Spirochaetota</taxon>
        <taxon>Spirochaetia</taxon>
        <taxon>Winmispirales</taxon>
        <taxon>Winmispiraceae</taxon>
        <taxon>Rarispira</taxon>
    </lineage>
</organism>
<proteinExistence type="predicted"/>
<accession>A0ABU9UDZ3</accession>
<protein>
    <submittedName>
        <fullName evidence="2">UvrB/UvrC motif-containing protein</fullName>
    </submittedName>
</protein>
<evidence type="ECO:0000313" key="3">
    <source>
        <dbReference type="Proteomes" id="UP001466331"/>
    </source>
</evidence>
<dbReference type="PIRSF" id="PIRSF015034">
    <property type="entry name" value="YacH"/>
    <property type="match status" value="1"/>
</dbReference>
<feature type="domain" description="UVR" evidence="1">
    <location>
        <begin position="144"/>
        <end position="174"/>
    </location>
</feature>
<dbReference type="PANTHER" id="PTHR38430">
    <property type="entry name" value="PROTEIN-ARGININE KINASE ACTIVATOR PROTEIN"/>
    <property type="match status" value="1"/>
</dbReference>
<dbReference type="Pfam" id="PF02151">
    <property type="entry name" value="UVR"/>
    <property type="match status" value="1"/>
</dbReference>
<reference evidence="2 3" key="1">
    <citation type="submission" date="2024-03" db="EMBL/GenBank/DDBJ databases">
        <title>Ignisphaera cupida sp. nov., a hyperthermophilic hydrolytic archaeon from a hot spring of Kamchatka, and proposal of Ignisphaeraceae fam. nov.</title>
        <authorList>
            <person name="Podosokorskaya O.A."/>
            <person name="Elcheninov A.G."/>
            <person name="Maltseva A.I."/>
            <person name="Zayulina K.S."/>
            <person name="Novikov A."/>
            <person name="Merkel A.Y."/>
        </authorList>
    </citation>
    <scope>NUCLEOTIDE SEQUENCE [LARGE SCALE GENOMIC DNA]</scope>
    <source>
        <strain evidence="2 3">38H-sp</strain>
    </source>
</reference>